<dbReference type="InterPro" id="IPR010280">
    <property type="entry name" value="U5_MeTrfase_fam"/>
</dbReference>
<dbReference type="InterPro" id="IPR012340">
    <property type="entry name" value="NA-bd_OB-fold"/>
</dbReference>
<feature type="binding site" evidence="4">
    <location>
        <position position="329"/>
    </location>
    <ligand>
        <name>S-adenosyl-L-methionine</name>
        <dbReference type="ChEBI" id="CHEBI:59789"/>
    </ligand>
</feature>
<dbReference type="Pfam" id="PF05958">
    <property type="entry name" value="tRNA_U5-meth_tr"/>
    <property type="match status" value="1"/>
</dbReference>
<evidence type="ECO:0000256" key="2">
    <source>
        <dbReference type="ARBA" id="ARBA00022679"/>
    </source>
</evidence>
<dbReference type="InterPro" id="IPR029063">
    <property type="entry name" value="SAM-dependent_MTases_sf"/>
</dbReference>
<comment type="caution">
    <text evidence="7">The sequence shown here is derived from an EMBL/GenBank/DDBJ whole genome shotgun (WGS) entry which is preliminary data.</text>
</comment>
<evidence type="ECO:0000259" key="6">
    <source>
        <dbReference type="PROSITE" id="PS50926"/>
    </source>
</evidence>
<dbReference type="PROSITE" id="PS51687">
    <property type="entry name" value="SAM_MT_RNA_M5U"/>
    <property type="match status" value="1"/>
</dbReference>
<dbReference type="EMBL" id="JAALLS010000006">
    <property type="protein sequence ID" value="NGP87938.1"/>
    <property type="molecule type" value="Genomic_DNA"/>
</dbReference>
<dbReference type="NCBIfam" id="TIGR00479">
    <property type="entry name" value="rumA"/>
    <property type="match status" value="1"/>
</dbReference>
<evidence type="ECO:0000256" key="3">
    <source>
        <dbReference type="ARBA" id="ARBA00022691"/>
    </source>
</evidence>
<feature type="binding site" evidence="4">
    <location>
        <position position="399"/>
    </location>
    <ligand>
        <name>S-adenosyl-L-methionine</name>
        <dbReference type="ChEBI" id="CHEBI:59789"/>
    </ligand>
</feature>
<dbReference type="SUPFAM" id="SSF50249">
    <property type="entry name" value="Nucleic acid-binding proteins"/>
    <property type="match status" value="1"/>
</dbReference>
<proteinExistence type="inferred from homology"/>
<accession>A0A6M1SVH7</accession>
<dbReference type="InterPro" id="IPR030390">
    <property type="entry name" value="MeTrfase_TrmA_AS"/>
</dbReference>
<dbReference type="SUPFAM" id="SSF53335">
    <property type="entry name" value="S-adenosyl-L-methionine-dependent methyltransferases"/>
    <property type="match status" value="1"/>
</dbReference>
<name>A0A6M1SVH7_9BACT</name>
<dbReference type="AlphaFoldDB" id="A0A6M1SVH7"/>
<dbReference type="Gene3D" id="2.40.50.140">
    <property type="entry name" value="Nucleic acid-binding proteins"/>
    <property type="match status" value="1"/>
</dbReference>
<feature type="binding site" evidence="4">
    <location>
        <position position="300"/>
    </location>
    <ligand>
        <name>S-adenosyl-L-methionine</name>
        <dbReference type="ChEBI" id="CHEBI:59789"/>
    </ligand>
</feature>
<dbReference type="RefSeq" id="WP_165267162.1">
    <property type="nucleotide sequence ID" value="NZ_JAALLS010000006.1"/>
</dbReference>
<feature type="domain" description="TRAM" evidence="6">
    <location>
        <begin position="2"/>
        <end position="60"/>
    </location>
</feature>
<evidence type="ECO:0000256" key="4">
    <source>
        <dbReference type="PROSITE-ProRule" id="PRU01024"/>
    </source>
</evidence>
<gene>
    <name evidence="7" type="primary">rlmD</name>
    <name evidence="7" type="ORF">G3569_06205</name>
</gene>
<feature type="active site" description="Nucleophile" evidence="4">
    <location>
        <position position="426"/>
    </location>
</feature>
<dbReference type="Gene3D" id="3.40.50.150">
    <property type="entry name" value="Vaccinia Virus protein VP39"/>
    <property type="match status" value="1"/>
</dbReference>
<dbReference type="PROSITE" id="PS50926">
    <property type="entry name" value="TRAM"/>
    <property type="match status" value="1"/>
</dbReference>
<dbReference type="EC" id="2.1.1.190" evidence="7"/>
<dbReference type="PROSITE" id="PS01231">
    <property type="entry name" value="TRMA_2"/>
    <property type="match status" value="1"/>
</dbReference>
<keyword evidence="2 4" id="KW-0808">Transferase</keyword>
<dbReference type="Pfam" id="PF01938">
    <property type="entry name" value="TRAM"/>
    <property type="match status" value="1"/>
</dbReference>
<sequence length="469" mass="53931">MALKKGQDIELDIDDAAYKGKGIGKIDGLAVFVPNTTPGDRIKARILKKKKSYAEAKLLEVLEKGPYRIDPKCQHAKNCGGCSWQHVSYEHQKEFKRDQVRDHIHRIGGLTDLEVNPIIGCDLPFYYRNKMEYSIGHKRWLSQEEVNRDEYVDDRCFAVGLHAPGRFDKILNINECHLQDPISYKIMDFFRQWCVENNIAPFNRIDHKGFMRNLIIRKAYYTDDLMVNIVTYQDDQGLIEPLAEALLKEFPEITTIINNVNDTKSPTSEGRYEKIIHGPGYITDKIGDYRFNIDANAFFQTNTPQAEQLYKIVKDFAGIRDNDIIYDLYCGVGTLTIYLSDKAKKVVGIELEEVAIRNAQKNAEKNNIDNVSFVKGDMKDVFTEEISDRYGDPNCLVTDPPRAGMHPDVVERLIELKVPKIVYVSCNSSTMARDLKKLNEVYEIQDIQPVDMFPQTYHIETVAKLRLRT</sequence>
<dbReference type="PANTHER" id="PTHR11061">
    <property type="entry name" value="RNA M5U METHYLTRANSFERASE"/>
    <property type="match status" value="1"/>
</dbReference>
<dbReference type="FunFam" id="2.40.50.140:FF:000097">
    <property type="entry name" value="23S rRNA (uracil(1939)-C(5))-methyltransferase RlmD"/>
    <property type="match status" value="1"/>
</dbReference>
<organism evidence="7 8">
    <name type="scientific">Fodinibius halophilus</name>
    <dbReference type="NCBI Taxonomy" id="1736908"/>
    <lineage>
        <taxon>Bacteria</taxon>
        <taxon>Pseudomonadati</taxon>
        <taxon>Balneolota</taxon>
        <taxon>Balneolia</taxon>
        <taxon>Balneolales</taxon>
        <taxon>Balneolaceae</taxon>
        <taxon>Fodinibius</taxon>
    </lineage>
</organism>
<reference evidence="7 8" key="1">
    <citation type="submission" date="2020-02" db="EMBL/GenBank/DDBJ databases">
        <title>Aliifodinibius halophilus 2W32, complete genome.</title>
        <authorList>
            <person name="Li Y."/>
            <person name="Wu S."/>
        </authorList>
    </citation>
    <scope>NUCLEOTIDE SEQUENCE [LARGE SCALE GENOMIC DNA]</scope>
    <source>
        <strain evidence="7 8">2W32</strain>
    </source>
</reference>
<evidence type="ECO:0000256" key="5">
    <source>
        <dbReference type="PROSITE-ProRule" id="PRU10015"/>
    </source>
</evidence>
<dbReference type="InterPro" id="IPR002792">
    <property type="entry name" value="TRAM_dom"/>
</dbReference>
<protein>
    <submittedName>
        <fullName evidence="7">23S rRNA (Uracil(1939)-C(5))-methyltransferase RlmD</fullName>
        <ecNumber evidence="7">2.1.1.190</ecNumber>
    </submittedName>
</protein>
<comment type="similarity">
    <text evidence="4">Belongs to the class I-like SAM-binding methyltransferase superfamily. RNA M5U methyltransferase family.</text>
</comment>
<dbReference type="FunFam" id="3.40.50.150:FF:000009">
    <property type="entry name" value="23S rRNA (Uracil(1939)-C(5))-methyltransferase RlmD"/>
    <property type="match status" value="1"/>
</dbReference>
<dbReference type="FunFam" id="2.40.50.1070:FF:000003">
    <property type="entry name" value="23S rRNA (Uracil-5-)-methyltransferase RumA"/>
    <property type="match status" value="1"/>
</dbReference>
<dbReference type="GO" id="GO:0070041">
    <property type="term" value="F:rRNA (uridine-C5-)-methyltransferase activity"/>
    <property type="evidence" value="ECO:0007669"/>
    <property type="project" value="UniProtKB-ARBA"/>
</dbReference>
<dbReference type="Gene3D" id="2.40.50.1070">
    <property type="match status" value="1"/>
</dbReference>
<dbReference type="InterPro" id="IPR030391">
    <property type="entry name" value="MeTrfase_TrmA_CS"/>
</dbReference>
<keyword evidence="8" id="KW-1185">Reference proteome</keyword>
<keyword evidence="1 4" id="KW-0489">Methyltransferase</keyword>
<keyword evidence="3 4" id="KW-0949">S-adenosyl-L-methionine</keyword>
<evidence type="ECO:0000313" key="8">
    <source>
        <dbReference type="Proteomes" id="UP000479132"/>
    </source>
</evidence>
<dbReference type="Proteomes" id="UP000479132">
    <property type="component" value="Unassembled WGS sequence"/>
</dbReference>
<dbReference type="CDD" id="cd02440">
    <property type="entry name" value="AdoMet_MTases"/>
    <property type="match status" value="1"/>
</dbReference>
<evidence type="ECO:0000256" key="1">
    <source>
        <dbReference type="ARBA" id="ARBA00022603"/>
    </source>
</evidence>
<dbReference type="PROSITE" id="PS01230">
    <property type="entry name" value="TRMA_1"/>
    <property type="match status" value="1"/>
</dbReference>
<dbReference type="PANTHER" id="PTHR11061:SF30">
    <property type="entry name" value="TRNA (URACIL(54)-C(5))-METHYLTRANSFERASE"/>
    <property type="match status" value="1"/>
</dbReference>
<feature type="active site" evidence="5">
    <location>
        <position position="426"/>
    </location>
</feature>
<feature type="binding site" evidence="4">
    <location>
        <position position="350"/>
    </location>
    <ligand>
        <name>S-adenosyl-L-methionine</name>
        <dbReference type="ChEBI" id="CHEBI:59789"/>
    </ligand>
</feature>
<evidence type="ECO:0000313" key="7">
    <source>
        <dbReference type="EMBL" id="NGP87938.1"/>
    </source>
</evidence>